<gene>
    <name evidence="1" type="ORF">A2872_00185</name>
</gene>
<sequence length="151" mass="17608">MDKNYASQNFTIDFLERERKTDMVMKMLIPVVNTSALPRTYAFLTKNSPTVLKTHCFNEENLPFSMEVKATEIGHLFEHLLLDHICLAKVRGGAKLAQHCGRTDWNWERDPWGLFHISIDCGKKDREYFREATFQSISLLEKLLETEKHCS</sequence>
<dbReference type="AlphaFoldDB" id="A0A1F5YZM3"/>
<accession>A0A1F5YZM3</accession>
<evidence type="ECO:0000313" key="2">
    <source>
        <dbReference type="Proteomes" id="UP000178681"/>
    </source>
</evidence>
<name>A0A1F5YZM3_9BACT</name>
<dbReference type="STRING" id="1798377.A2872_00185"/>
<reference evidence="1 2" key="1">
    <citation type="journal article" date="2016" name="Nat. Commun.">
        <title>Thousands of microbial genomes shed light on interconnected biogeochemical processes in an aquifer system.</title>
        <authorList>
            <person name="Anantharaman K."/>
            <person name="Brown C.T."/>
            <person name="Hug L.A."/>
            <person name="Sharon I."/>
            <person name="Castelle C.J."/>
            <person name="Probst A.J."/>
            <person name="Thomas B.C."/>
            <person name="Singh A."/>
            <person name="Wilkins M.J."/>
            <person name="Karaoz U."/>
            <person name="Brodie E.L."/>
            <person name="Williams K.H."/>
            <person name="Hubbard S.S."/>
            <person name="Banfield J.F."/>
        </authorList>
    </citation>
    <scope>NUCLEOTIDE SEQUENCE [LARGE SCALE GENOMIC DNA]</scope>
</reference>
<comment type="caution">
    <text evidence="1">The sequence shown here is derived from an EMBL/GenBank/DDBJ whole genome shotgun (WGS) entry which is preliminary data.</text>
</comment>
<dbReference type="Proteomes" id="UP000178681">
    <property type="component" value="Unassembled WGS sequence"/>
</dbReference>
<organism evidence="1 2">
    <name type="scientific">Candidatus Gottesmanbacteria bacterium RIFCSPHIGHO2_01_FULL_42_12</name>
    <dbReference type="NCBI Taxonomy" id="1798377"/>
    <lineage>
        <taxon>Bacteria</taxon>
        <taxon>Candidatus Gottesmaniibacteriota</taxon>
    </lineage>
</organism>
<evidence type="ECO:0000313" key="1">
    <source>
        <dbReference type="EMBL" id="OGG05565.1"/>
    </source>
</evidence>
<dbReference type="EMBL" id="MFJG01000033">
    <property type="protein sequence ID" value="OGG05565.1"/>
    <property type="molecule type" value="Genomic_DNA"/>
</dbReference>
<proteinExistence type="predicted"/>
<evidence type="ECO:0008006" key="3">
    <source>
        <dbReference type="Google" id="ProtNLM"/>
    </source>
</evidence>
<protein>
    <recommendedName>
        <fullName evidence="3">Cyanophycin synthase-like N-terminal domain-containing protein</fullName>
    </recommendedName>
</protein>